<dbReference type="EMBL" id="CP157744">
    <property type="protein sequence ID" value="XBS22709.1"/>
    <property type="molecule type" value="Genomic_DNA"/>
</dbReference>
<evidence type="ECO:0000256" key="1">
    <source>
        <dbReference type="SAM" id="MobiDB-lite"/>
    </source>
</evidence>
<dbReference type="Proteomes" id="UP001225378">
    <property type="component" value="Plasmid unnamed2"/>
</dbReference>
<sequence>MEVHLVTVTGEAPRIEGWGFIAILERIEGIGRPIIHAHDRKEISEKFKSEDCPDECEHCNTQRNRKKTFLIENLEDGRILQIGSSCLADFFPNSSPASIAAYSELLYFVRDELEDLEEMPSSMSGDDECALIRISTVLALAAAEIRENGYMSVVQAEEYYPPLPSTSLIIKSQFSRNPLRKIIPIEQDIERAETVLEWLRTSDYVRSGNTTFMHNLLNFAESGHVNHKNIGVVAAGIIIYDRYLEKVNREKHGGKSEFIGKDGEKLSDYPVKIIGTRIVPGDEYGDKILYQFEDQKHNQLTWFCSGNPLLVEKDVLIHLSGTIDRHTEYKGVKQTQLKRCSVLEAKLVDSIEKDNSKAVKRLLKRSPNLESTHLVPYAPPITPLDTAYVRKNQEIADMLIAAGANPENCKMRPGPADDEPEDSLEMAI</sequence>
<proteinExistence type="predicted"/>
<name>A0AAU7P0H8_9GAMM</name>
<dbReference type="AlphaFoldDB" id="A0AAU7P0H8"/>
<reference evidence="2 3" key="1">
    <citation type="journal article" date="2024" name="Microbiology">
        <title>Methylomarinum rosea sp. nov., a novel halophilic methanotrophic bacterium from the hypersaline Lake Elton.</title>
        <authorList>
            <person name="Suleimanov R.Z."/>
            <person name="Oshkin I.Y."/>
            <person name="Danilova O.V."/>
            <person name="Suzina N.E."/>
            <person name="Dedysh S.N."/>
        </authorList>
    </citation>
    <scope>NUCLEOTIDE SEQUENCE [LARGE SCALE GENOMIC DNA]</scope>
    <source>
        <strain evidence="2 3">Ch1-1</strain>
        <plasmid evidence="3">unnamed2</plasmid>
    </source>
</reference>
<keyword evidence="3" id="KW-1185">Reference proteome</keyword>
<gene>
    <name evidence="2" type="ORF">Q9L42_020575</name>
</gene>
<organism evidence="2 3">
    <name type="scientific">Methylomarinum roseum</name>
    <dbReference type="NCBI Taxonomy" id="3067653"/>
    <lineage>
        <taxon>Bacteria</taxon>
        <taxon>Pseudomonadati</taxon>
        <taxon>Pseudomonadota</taxon>
        <taxon>Gammaproteobacteria</taxon>
        <taxon>Methylococcales</taxon>
        <taxon>Methylococcaceae</taxon>
        <taxon>Methylomarinum</taxon>
    </lineage>
</organism>
<protein>
    <submittedName>
        <fullName evidence="2">Uncharacterized protein</fullName>
    </submittedName>
</protein>
<keyword evidence="2" id="KW-0614">Plasmid</keyword>
<accession>A0AAU7P0H8</accession>
<evidence type="ECO:0000313" key="3">
    <source>
        <dbReference type="Proteomes" id="UP001225378"/>
    </source>
</evidence>
<dbReference type="RefSeq" id="WP_349432810.1">
    <property type="nucleotide sequence ID" value="NZ_CP157744.1"/>
</dbReference>
<evidence type="ECO:0000313" key="2">
    <source>
        <dbReference type="EMBL" id="XBS22709.1"/>
    </source>
</evidence>
<feature type="compositionally biased region" description="Acidic residues" evidence="1">
    <location>
        <begin position="416"/>
        <end position="428"/>
    </location>
</feature>
<geneLocation type="plasmid" evidence="2 3">
    <name>unnamed2</name>
</geneLocation>
<dbReference type="KEGG" id="mech:Q9L42_020575"/>
<feature type="region of interest" description="Disordered" evidence="1">
    <location>
        <begin position="406"/>
        <end position="428"/>
    </location>
</feature>